<feature type="binding site" evidence="8">
    <location>
        <position position="72"/>
    </location>
    <ligand>
        <name>S-adenosyl-L-methionine</name>
        <dbReference type="ChEBI" id="CHEBI:59789"/>
    </ligand>
</feature>
<dbReference type="PROSITE" id="PS51626">
    <property type="entry name" value="SAM_MT_TRM1"/>
    <property type="match status" value="1"/>
</dbReference>
<proteinExistence type="inferred from homology"/>
<comment type="caution">
    <text evidence="8">Lacks conserved residue(s) required for the propagation of feature annotation.</text>
</comment>
<keyword evidence="8" id="KW-0479">Metal-binding</keyword>
<feature type="binding site" evidence="8">
    <location>
        <position position="98"/>
    </location>
    <ligand>
        <name>S-adenosyl-L-methionine</name>
        <dbReference type="ChEBI" id="CHEBI:59789"/>
    </ligand>
</feature>
<dbReference type="Proteomes" id="UP000186940">
    <property type="component" value="Unassembled WGS sequence"/>
</dbReference>
<evidence type="ECO:0000256" key="3">
    <source>
        <dbReference type="ARBA" id="ARBA00022679"/>
    </source>
</evidence>
<comment type="function">
    <text evidence="8">Dimethylates a single guanine residue at position 26 of a number of tRNAs using S-adenosyl-L-methionine as donor of the methyl groups.</text>
</comment>
<evidence type="ECO:0000256" key="1">
    <source>
        <dbReference type="ARBA" id="ARBA00022555"/>
    </source>
</evidence>
<comment type="similarity">
    <text evidence="8 9">Belongs to the class I-like SAM-binding methyltransferase superfamily. Trm1 family.</text>
</comment>
<dbReference type="Pfam" id="PF02005">
    <property type="entry name" value="TRM"/>
    <property type="match status" value="1"/>
</dbReference>
<evidence type="ECO:0000256" key="7">
    <source>
        <dbReference type="ARBA" id="ARBA00039099"/>
    </source>
</evidence>
<dbReference type="GO" id="GO:0046872">
    <property type="term" value="F:metal ion binding"/>
    <property type="evidence" value="ECO:0007669"/>
    <property type="project" value="UniProtKB-KW"/>
</dbReference>
<feature type="binding site" evidence="8">
    <location>
        <position position="248"/>
    </location>
    <ligand>
        <name>Zn(2+)</name>
        <dbReference type="ChEBI" id="CHEBI:29105"/>
    </ligand>
</feature>
<gene>
    <name evidence="8" type="primary">trm1</name>
    <name evidence="10" type="ORF">SCAL_000475</name>
</gene>
<feature type="binding site" evidence="8">
    <location>
        <position position="226"/>
    </location>
    <ligand>
        <name>Zn(2+)</name>
        <dbReference type="ChEBI" id="CHEBI:29105"/>
    </ligand>
</feature>
<dbReference type="InterPro" id="IPR022923">
    <property type="entry name" value="TRM1_arc_bac"/>
</dbReference>
<evidence type="ECO:0000256" key="2">
    <source>
        <dbReference type="ARBA" id="ARBA00022603"/>
    </source>
</evidence>
<keyword evidence="11" id="KW-1185">Reference proteome</keyword>
<dbReference type="Gene3D" id="3.30.56.70">
    <property type="entry name" value="N2,N2-dimethylguanosine tRNA methyltransferase, C-terminal domain"/>
    <property type="match status" value="1"/>
</dbReference>
<evidence type="ECO:0000256" key="6">
    <source>
        <dbReference type="ARBA" id="ARBA00022884"/>
    </source>
</evidence>
<keyword evidence="1 8" id="KW-0820">tRNA-binding</keyword>
<dbReference type="InterPro" id="IPR029063">
    <property type="entry name" value="SAM-dependent_MTases_sf"/>
</dbReference>
<keyword evidence="2 8" id="KW-0489">Methyltransferase</keyword>
<dbReference type="STRING" id="1838285.SCAL_000475"/>
<dbReference type="PANTHER" id="PTHR10631:SF3">
    <property type="entry name" value="TRNA (GUANINE(26)-N(2))-DIMETHYLTRANSFERASE"/>
    <property type="match status" value="1"/>
</dbReference>
<dbReference type="PATRIC" id="fig|1838285.3.peg.482"/>
<comment type="catalytic activity">
    <reaction evidence="8">
        <text>guanosine(26) in tRNA + 2 S-adenosyl-L-methionine = N(2)-dimethylguanosine(26) in tRNA + 2 S-adenosyl-L-homocysteine + 2 H(+)</text>
        <dbReference type="Rhea" id="RHEA:43140"/>
        <dbReference type="Rhea" id="RHEA-COMP:10359"/>
        <dbReference type="Rhea" id="RHEA-COMP:10360"/>
        <dbReference type="ChEBI" id="CHEBI:15378"/>
        <dbReference type="ChEBI" id="CHEBI:57856"/>
        <dbReference type="ChEBI" id="CHEBI:59789"/>
        <dbReference type="ChEBI" id="CHEBI:74269"/>
        <dbReference type="ChEBI" id="CHEBI:74513"/>
        <dbReference type="EC" id="2.1.1.216"/>
    </reaction>
</comment>
<dbReference type="GO" id="GO:0160104">
    <property type="term" value="F:tRNA (guanine(26)-N2)-dimethyltransferase activity"/>
    <property type="evidence" value="ECO:0007669"/>
    <property type="project" value="UniProtKB-UniRule"/>
</dbReference>
<dbReference type="InterPro" id="IPR002905">
    <property type="entry name" value="Trm1"/>
</dbReference>
<evidence type="ECO:0000256" key="4">
    <source>
        <dbReference type="ARBA" id="ARBA00022691"/>
    </source>
</evidence>
<dbReference type="NCBIfam" id="TIGR00308">
    <property type="entry name" value="TRM1"/>
    <property type="match status" value="1"/>
</dbReference>
<name>A0A1F2PBK0_9EURY</name>
<keyword evidence="6 8" id="KW-0694">RNA-binding</keyword>
<dbReference type="GO" id="GO:0000049">
    <property type="term" value="F:tRNA binding"/>
    <property type="evidence" value="ECO:0007669"/>
    <property type="project" value="UniProtKB-UniRule"/>
</dbReference>
<sequence>MISEGKVQIKLPESGGVFYNPEMEITRDIDVAALASLDLGSDASYIDALAGTGVRGLRVAKEVGLSDVTINDRSRRAFDCIDENVKLNGAGASISQEDCRLLLLKKRYDIVDLDPFGTPSWILDAASFSVRHILLVTATDTASLCGSHRGGIQKYDARPLNTEYHSEVGLRILLGRVARDLMRHEKAVHPILCYAKRHFVRLIVAVEAGARKTDAVIEKMGYIIHCSGCGFRSAEEDLLRSDSICPLCGHSLRYTGPMYLGRTFNKDIVEKTIAYLERSEFNRRFEEMKLLGYLAGEIDIPYFYDHHLLCKRTGVTPSKINDLLNTLIDRGFEASRVHFSGTGFKSNAPLETIKDVLTTIGCSANSRISDIGMI</sequence>
<feature type="binding site" evidence="8">
    <location>
        <position position="245"/>
    </location>
    <ligand>
        <name>Zn(2+)</name>
        <dbReference type="ChEBI" id="CHEBI:29105"/>
    </ligand>
</feature>
<dbReference type="GO" id="GO:0002940">
    <property type="term" value="P:tRNA N2-guanine methylation"/>
    <property type="evidence" value="ECO:0007669"/>
    <property type="project" value="TreeGrafter"/>
</dbReference>
<evidence type="ECO:0000313" key="10">
    <source>
        <dbReference type="EMBL" id="OFV68799.1"/>
    </source>
</evidence>
<protein>
    <recommendedName>
        <fullName evidence="7 8">tRNA (guanine(26)-N(2))-dimethyltransferase</fullName>
        <ecNumber evidence="7 8">2.1.1.216</ecNumber>
    </recommendedName>
    <alternativeName>
        <fullName evidence="8">tRNA 2,2-dimethylguanosine-26 methyltransferase</fullName>
    </alternativeName>
    <alternativeName>
        <fullName evidence="8">tRNA(guanine-26,N(2)-N(2)) methyltransferase</fullName>
    </alternativeName>
    <alternativeName>
        <fullName evidence="8">tRNA(m(2,2)G26)dimethyltransferase</fullName>
    </alternativeName>
</protein>
<evidence type="ECO:0000256" key="9">
    <source>
        <dbReference type="PROSITE-ProRule" id="PRU00958"/>
    </source>
</evidence>
<keyword evidence="8" id="KW-0862">Zinc</keyword>
<dbReference type="Gene3D" id="3.40.50.150">
    <property type="entry name" value="Vaccinia Virus protein VP39"/>
    <property type="match status" value="1"/>
</dbReference>
<keyword evidence="3 8" id="KW-0808">Transferase</keyword>
<feature type="binding site" evidence="8">
    <location>
        <position position="55"/>
    </location>
    <ligand>
        <name>S-adenosyl-L-methionine</name>
        <dbReference type="ChEBI" id="CHEBI:59789"/>
    </ligand>
</feature>
<comment type="caution">
    <text evidence="10">The sequence shown here is derived from an EMBL/GenBank/DDBJ whole genome shotgun (WGS) entry which is preliminary data.</text>
</comment>
<reference evidence="10" key="1">
    <citation type="submission" date="2016-05" db="EMBL/GenBank/DDBJ databases">
        <title>Microbial consortia oxidize butane by reversing methanogenesis.</title>
        <authorList>
            <person name="Laso-Perez R."/>
            <person name="Richter M."/>
            <person name="Wegener G."/>
            <person name="Musat F."/>
        </authorList>
    </citation>
    <scope>NUCLEOTIDE SEQUENCE [LARGE SCALE GENOMIC DNA]</scope>
    <source>
        <strain evidence="10">BOX2</strain>
    </source>
</reference>
<evidence type="ECO:0000256" key="8">
    <source>
        <dbReference type="HAMAP-Rule" id="MF_00290"/>
    </source>
</evidence>
<dbReference type="EMBL" id="LYOS01000001">
    <property type="protein sequence ID" value="OFV68799.1"/>
    <property type="molecule type" value="Genomic_DNA"/>
</dbReference>
<feature type="binding site" evidence="8">
    <location>
        <position position="27"/>
    </location>
    <ligand>
        <name>S-adenosyl-L-methionine</name>
        <dbReference type="ChEBI" id="CHEBI:59789"/>
    </ligand>
</feature>
<evidence type="ECO:0000313" key="11">
    <source>
        <dbReference type="Proteomes" id="UP000186940"/>
    </source>
</evidence>
<dbReference type="EC" id="2.1.1.216" evidence="7 8"/>
<dbReference type="SUPFAM" id="SSF53335">
    <property type="entry name" value="S-adenosyl-L-methionine-dependent methyltransferases"/>
    <property type="match status" value="1"/>
</dbReference>
<keyword evidence="5 8" id="KW-0819">tRNA processing</keyword>
<dbReference type="PANTHER" id="PTHR10631">
    <property type="entry name" value="N 2 ,N 2 -DIMETHYLGUANOSINE TRNA METHYLTRANSFERASE"/>
    <property type="match status" value="1"/>
</dbReference>
<dbReference type="HAMAP" id="MF_00290">
    <property type="entry name" value="tRNA_dimethyltr_TRM1"/>
    <property type="match status" value="1"/>
</dbReference>
<feature type="binding site" evidence="8">
    <location>
        <position position="229"/>
    </location>
    <ligand>
        <name>Zn(2+)</name>
        <dbReference type="ChEBI" id="CHEBI:29105"/>
    </ligand>
</feature>
<keyword evidence="4 8" id="KW-0949">S-adenosyl-L-methionine</keyword>
<organism evidence="10 11">
    <name type="scientific">Candidatus Syntropharchaeum caldarium</name>
    <dbReference type="NCBI Taxonomy" id="1838285"/>
    <lineage>
        <taxon>Archaea</taxon>
        <taxon>Methanobacteriati</taxon>
        <taxon>Methanobacteriota</taxon>
        <taxon>Stenosarchaea group</taxon>
        <taxon>Methanomicrobia</taxon>
        <taxon>Methanosarcinales</taxon>
        <taxon>ANME-2 cluster</taxon>
        <taxon>Candidatus Syntropharchaeum</taxon>
    </lineage>
</organism>
<evidence type="ECO:0000256" key="5">
    <source>
        <dbReference type="ARBA" id="ARBA00022694"/>
    </source>
</evidence>
<dbReference type="AlphaFoldDB" id="A0A1F2PBK0"/>
<accession>A0A1F2PBK0</accession>
<dbReference type="InterPro" id="IPR042296">
    <property type="entry name" value="tRNA_met_Trm1_C"/>
</dbReference>